<keyword evidence="3" id="KW-0808">Transferase</keyword>
<dbReference type="InterPro" id="IPR052366">
    <property type="entry name" value="GTP_Pyrophosphokinase"/>
</dbReference>
<protein>
    <submittedName>
        <fullName evidence="3">GTP pyrophosphokinase ywaC</fullName>
        <ecNumber evidence="3">2.7.6.5</ecNumber>
    </submittedName>
</protein>
<dbReference type="GO" id="GO:0016301">
    <property type="term" value="F:kinase activity"/>
    <property type="evidence" value="ECO:0007669"/>
    <property type="project" value="UniProtKB-KW"/>
</dbReference>
<gene>
    <name evidence="3" type="primary">ywaC_2</name>
    <name evidence="3" type="ORF">ERS852456_01934</name>
</gene>
<dbReference type="PANTHER" id="PTHR47837">
    <property type="entry name" value="GTP PYROPHOSPHOKINASE YJBM"/>
    <property type="match status" value="1"/>
</dbReference>
<dbReference type="GO" id="GO:0008728">
    <property type="term" value="F:GTP diphosphokinase activity"/>
    <property type="evidence" value="ECO:0007669"/>
    <property type="project" value="UniProtKB-EC"/>
</dbReference>
<dbReference type="PANTHER" id="PTHR47837:SF2">
    <property type="entry name" value="GTP PYROPHOSPHOKINASE YWAC"/>
    <property type="match status" value="1"/>
</dbReference>
<dbReference type="GO" id="GO:0015970">
    <property type="term" value="P:guanosine tetraphosphate biosynthetic process"/>
    <property type="evidence" value="ECO:0007669"/>
    <property type="project" value="UniProtKB-UniPathway"/>
</dbReference>
<evidence type="ECO:0000259" key="2">
    <source>
        <dbReference type="SMART" id="SM00954"/>
    </source>
</evidence>
<proteinExistence type="predicted"/>
<dbReference type="UniPathway" id="UPA00908">
    <property type="reaction ID" value="UER00884"/>
</dbReference>
<comment type="pathway">
    <text evidence="1">Purine metabolism; ppGpp biosynthesis; ppGpp from GTP: step 1/2.</text>
</comment>
<dbReference type="Pfam" id="PF04607">
    <property type="entry name" value="RelA_SpoT"/>
    <property type="match status" value="1"/>
</dbReference>
<dbReference type="InterPro" id="IPR007685">
    <property type="entry name" value="RelA_SpoT"/>
</dbReference>
<evidence type="ECO:0000256" key="1">
    <source>
        <dbReference type="ARBA" id="ARBA00004976"/>
    </source>
</evidence>
<dbReference type="SUPFAM" id="SSF81301">
    <property type="entry name" value="Nucleotidyltransferase"/>
    <property type="match status" value="1"/>
</dbReference>
<dbReference type="CDD" id="cd05399">
    <property type="entry name" value="NT_Rel-Spo_like"/>
    <property type="match status" value="1"/>
</dbReference>
<dbReference type="EMBL" id="CYZO01000025">
    <property type="protein sequence ID" value="CUO21911.1"/>
    <property type="molecule type" value="Genomic_DNA"/>
</dbReference>
<dbReference type="Gene3D" id="1.10.287.860">
    <property type="entry name" value="Nucleotidyltransferase"/>
    <property type="match status" value="1"/>
</dbReference>
<organism evidence="3 4">
    <name type="scientific">[Ruminococcus] torques</name>
    <dbReference type="NCBI Taxonomy" id="33039"/>
    <lineage>
        <taxon>Bacteria</taxon>
        <taxon>Bacillati</taxon>
        <taxon>Bacillota</taxon>
        <taxon>Clostridia</taxon>
        <taxon>Lachnospirales</taxon>
        <taxon>Lachnospiraceae</taxon>
        <taxon>Mediterraneibacter</taxon>
    </lineage>
</organism>
<reference evidence="3 4" key="1">
    <citation type="submission" date="2015-09" db="EMBL/GenBank/DDBJ databases">
        <authorList>
            <consortium name="Pathogen Informatics"/>
        </authorList>
    </citation>
    <scope>NUCLEOTIDE SEQUENCE [LARGE SCALE GENOMIC DNA]</scope>
    <source>
        <strain evidence="3 4">2789STDY5834841</strain>
    </source>
</reference>
<dbReference type="EC" id="2.7.6.5" evidence="3"/>
<dbReference type="SMART" id="SM00954">
    <property type="entry name" value="RelA_SpoT"/>
    <property type="match status" value="1"/>
</dbReference>
<accession>A0A174D8F3</accession>
<dbReference type="InterPro" id="IPR043519">
    <property type="entry name" value="NT_sf"/>
</dbReference>
<dbReference type="Proteomes" id="UP000095787">
    <property type="component" value="Unassembled WGS sequence"/>
</dbReference>
<evidence type="ECO:0000313" key="3">
    <source>
        <dbReference type="EMBL" id="CUO21911.1"/>
    </source>
</evidence>
<evidence type="ECO:0000313" key="4">
    <source>
        <dbReference type="Proteomes" id="UP000095787"/>
    </source>
</evidence>
<dbReference type="RefSeq" id="WP_009319884.1">
    <property type="nucleotide sequence ID" value="NZ_CATVPX010000025.1"/>
</dbReference>
<keyword evidence="3" id="KW-0418">Kinase</keyword>
<feature type="domain" description="RelA/SpoT" evidence="2">
    <location>
        <begin position="59"/>
        <end position="179"/>
    </location>
</feature>
<sequence length="221" mass="26013">MFEKVVGTMPGGGSVTQEEYYGDVFALLKQGEVYLKKVMEMYPNDNTQDELQSILYTKTRIKTPESMMEKLKRRGLETDCRTALANTHDAIGIRVICSFVEEVYRIERWLQKREDIEILEKKDYIAYPKANGYRSLHLIIQFTKFDLQGVEAEIQIRTIAIDFWATLEHQIKYKRNVPHEKTIRRELKRCADEIASVDLSMQTIRDILQSDTWKHVDERSR</sequence>
<dbReference type="Gene3D" id="3.30.460.10">
    <property type="entry name" value="Beta Polymerase, domain 2"/>
    <property type="match status" value="1"/>
</dbReference>
<dbReference type="AlphaFoldDB" id="A0A174D8F3"/>
<name>A0A174D8F3_9FIRM</name>